<dbReference type="AlphaFoldDB" id="A0A132PEA5"/>
<gene>
    <name evidence="3" type="ORF">AFM11_29585</name>
</gene>
<dbReference type="PATRIC" id="fig|59750.3.peg.3808"/>
<feature type="signal peptide" evidence="1">
    <location>
        <begin position="1"/>
        <end position="24"/>
    </location>
</feature>
<sequence>MKRLAAAAIACAATALALSAPAYADPDTDFANELHTHGIYGPRDYNAWIGKLTCKRMYQGVDADAHESAKFVSDQLDKDSTTAQAWQFLGTAVNYYCPEKRVVLEQLAARG</sequence>
<feature type="domain" description="DUF732" evidence="2">
    <location>
        <begin position="27"/>
        <end position="99"/>
    </location>
</feature>
<evidence type="ECO:0000256" key="1">
    <source>
        <dbReference type="SAM" id="SignalP"/>
    </source>
</evidence>
<protein>
    <recommendedName>
        <fullName evidence="2">DUF732 domain-containing protein</fullName>
    </recommendedName>
</protein>
<accession>A0A132PEA5</accession>
<dbReference type="STRING" id="59750.AWC31_24925"/>
<dbReference type="Proteomes" id="UP000070612">
    <property type="component" value="Unassembled WGS sequence"/>
</dbReference>
<keyword evidence="1" id="KW-0732">Signal</keyword>
<dbReference type="Pfam" id="PF05305">
    <property type="entry name" value="DUF732"/>
    <property type="match status" value="1"/>
</dbReference>
<reference evidence="3 4" key="1">
    <citation type="submission" date="2015-07" db="EMBL/GenBank/DDBJ databases">
        <title>A draft genome sequence of Mycobacterium wolinskyi.</title>
        <authorList>
            <person name="de Man T.J."/>
            <person name="Perry K.A."/>
            <person name="Coulliette A.D."/>
            <person name="Jensen B."/>
            <person name="Toney N.C."/>
            <person name="Limbago B.M."/>
            <person name="Noble-Wang J."/>
        </authorList>
    </citation>
    <scope>NUCLEOTIDE SEQUENCE [LARGE SCALE GENOMIC DNA]</scope>
    <source>
        <strain evidence="3 4">CDC_01</strain>
    </source>
</reference>
<name>A0A132PEA5_9MYCO</name>
<feature type="chain" id="PRO_5007453182" description="DUF732 domain-containing protein" evidence="1">
    <location>
        <begin position="25"/>
        <end position="111"/>
    </location>
</feature>
<evidence type="ECO:0000313" key="3">
    <source>
        <dbReference type="EMBL" id="KWX20557.1"/>
    </source>
</evidence>
<proteinExistence type="predicted"/>
<dbReference type="EMBL" id="LGTW01000026">
    <property type="protein sequence ID" value="KWX20557.1"/>
    <property type="molecule type" value="Genomic_DNA"/>
</dbReference>
<dbReference type="InterPro" id="IPR007969">
    <property type="entry name" value="DUF732"/>
</dbReference>
<keyword evidence="4" id="KW-1185">Reference proteome</keyword>
<evidence type="ECO:0000259" key="2">
    <source>
        <dbReference type="Pfam" id="PF05305"/>
    </source>
</evidence>
<comment type="caution">
    <text evidence="3">The sequence shown here is derived from an EMBL/GenBank/DDBJ whole genome shotgun (WGS) entry which is preliminary data.</text>
</comment>
<dbReference type="RefSeq" id="WP_067856452.1">
    <property type="nucleotide sequence ID" value="NZ_LGTW01000026.1"/>
</dbReference>
<evidence type="ECO:0000313" key="4">
    <source>
        <dbReference type="Proteomes" id="UP000070612"/>
    </source>
</evidence>
<organism evidence="3 4">
    <name type="scientific">Mycolicibacterium wolinskyi</name>
    <dbReference type="NCBI Taxonomy" id="59750"/>
    <lineage>
        <taxon>Bacteria</taxon>
        <taxon>Bacillati</taxon>
        <taxon>Actinomycetota</taxon>
        <taxon>Actinomycetes</taxon>
        <taxon>Mycobacteriales</taxon>
        <taxon>Mycobacteriaceae</taxon>
        <taxon>Mycolicibacterium</taxon>
    </lineage>
</organism>